<keyword evidence="2" id="KW-0677">Repeat</keyword>
<feature type="region of interest" description="Disordered" evidence="6">
    <location>
        <begin position="1"/>
        <end position="20"/>
    </location>
</feature>
<comment type="caution">
    <text evidence="9">The sequence shown here is derived from an EMBL/GenBank/DDBJ whole genome shotgun (WGS) entry which is preliminary data.</text>
</comment>
<dbReference type="PROSITE" id="PS50102">
    <property type="entry name" value="RRM"/>
    <property type="match status" value="4"/>
</dbReference>
<evidence type="ECO:0000256" key="4">
    <source>
        <dbReference type="PROSITE-ProRule" id="PRU00176"/>
    </source>
</evidence>
<dbReference type="Pfam" id="PF05911">
    <property type="entry name" value="FPP"/>
    <property type="match status" value="2"/>
</dbReference>
<dbReference type="Gene3D" id="1.10.1900.10">
    <property type="entry name" value="c-terminal domain of poly(a) binding protein"/>
    <property type="match status" value="1"/>
</dbReference>
<dbReference type="InterPro" id="IPR000504">
    <property type="entry name" value="RRM_dom"/>
</dbReference>
<dbReference type="Proteomes" id="UP001396334">
    <property type="component" value="Unassembled WGS sequence"/>
</dbReference>
<protein>
    <recommendedName>
        <fullName evidence="11">Polyadenylate-binding protein</fullName>
    </recommendedName>
</protein>
<feature type="domain" description="RRM" evidence="7">
    <location>
        <begin position="182"/>
        <end position="229"/>
    </location>
</feature>
<evidence type="ECO:0000256" key="5">
    <source>
        <dbReference type="SAM" id="Coils"/>
    </source>
</evidence>
<dbReference type="InterPro" id="IPR045305">
    <property type="entry name" value="RRM2_I_PABPs"/>
</dbReference>
<dbReference type="CDD" id="cd12379">
    <property type="entry name" value="RRM2_I_PABPs"/>
    <property type="match status" value="1"/>
</dbReference>
<name>A0ABR2U3L1_9ROSI</name>
<keyword evidence="5" id="KW-0175">Coiled coil</keyword>
<dbReference type="Pfam" id="PF00076">
    <property type="entry name" value="RRM_1"/>
    <property type="match status" value="3"/>
</dbReference>
<feature type="domain" description="RRM" evidence="7">
    <location>
        <begin position="115"/>
        <end position="191"/>
    </location>
</feature>
<feature type="domain" description="RRM" evidence="7">
    <location>
        <begin position="27"/>
        <end position="105"/>
    </location>
</feature>
<evidence type="ECO:0000256" key="2">
    <source>
        <dbReference type="ARBA" id="ARBA00022737"/>
    </source>
</evidence>
<keyword evidence="10" id="KW-1185">Reference proteome</keyword>
<gene>
    <name evidence="9" type="ORF">V6N11_072606</name>
</gene>
<sequence length="1327" mass="147158">MAQVQVQGQNGSVNNGAGGGNNQFVPTSLYVGDLDPSVTETQLFEYFAQLGPVLTVRVCKDLSTRRSLGYGYVNYGNPQDAARALDLLNFTPLNGKPIRIMYSNRDPSIRKSGSGNIFIKNLDKGIDHKALHDTFSAFGNILSCKVATDASGQSKGYGFVQFDNEESAQKAIEKLNESTSDEDLKTIFGEFGPITSAVVMREPDGKSKGFGFVNFENADDAARAVESLNGKKFDDKECISDEKLKELFSQYGTITSCKVMRDPSGVSKGSGFVAFSTPEEASKALAEMNGKIVVSKPLYVALAQRKEDRRARLQAQFSQMRPVAMTPSAAARMPMYPPGGPGLGQQIFYGQGPPAMFPQHGLYQQQLVPGMRPGGAPMPNFFVPVVQQGQQGQRPGGRRSGAVQQSQQSVPLMQQQMLPRGRVYRYPTGRGLPDVAMPNVAGGMLSVPYDMGGMPMRDVPHSQPVPIGALASALANATPDQQRTMLGENLYPLVEQLEPDAAAKVTGMLLEMDQTEVLHLLESPEALKAKVAEAMEVLRTVAQQQQPRSAAADQLASLSLSCSANDGKYSVLTVYIHSGFFCIYLCLGLWSEEIETMDQKTWRWRKKSSLKRIDEEEVQMHEGERDRVVKNLNEKLASVLLDCHAKDDHGIKNVKMAPEPSADWEKAEEADATLLKKGVGEALRQGEMANEKLTHSDAAVKTSSELERATKALQDKLMETLLVKEKLIEDQRKHKSRADAEFSALMARLDVTEKENALLKYELHVVEKELEIKNEEMEYNRRSADSAHKQHLDSAKRIAKLEAECRKLLNVEEENRVLKAIMIQSSSLVCPRTSSRPTRVEIPSMEMVRSSQISSELSVTSGIDSGSIDGNSSYCSWPNALVLESEPFVERRNKNPMQHKSITVPEMRFMDDFEEMEKLALVSGSGYNPILDGEDHCKFSNPKQMKSVDLVDEGSFDWLQVVLHAISEHKLVSNRRLDEILEDIEIALDCSNRLSVHDVIYISEEQSPCLDNFASSHDWNQGVMSQKNGIRCSLQEENKRLKDDLENMGARLESETLKSEALKMQLHELEEINGSLQTELKMLQESNQMIEDEVENQTELTVAKAKLNEIFQKCSSLEVELEYKNNCCEELEATCLELQLQLESLEKKETPKYVMNREGKQSQNGWEITAASVKLAECQETIMNIGKQLKVLASSQDAALFNRVFSNNGDAAAPTVINNTKVKKHFSLRDQMLADNGHKEERAKSPNIQGTLCVNEAASSLLPQSNNCRNTQASGLLLQKSEADLGSKNGSGNVRTMALARTPSKKQGVGFLRRLFLRRKKGYGKKT</sequence>
<dbReference type="Pfam" id="PF00658">
    <property type="entry name" value="MLLE"/>
    <property type="match status" value="1"/>
</dbReference>
<dbReference type="InterPro" id="IPR036053">
    <property type="entry name" value="PABP-dom"/>
</dbReference>
<dbReference type="InterPro" id="IPR034364">
    <property type="entry name" value="PABP_RRM1"/>
</dbReference>
<dbReference type="InterPro" id="IPR012677">
    <property type="entry name" value="Nucleotide-bd_a/b_plait_sf"/>
</dbReference>
<feature type="compositionally biased region" description="Low complexity" evidence="6">
    <location>
        <begin position="1"/>
        <end position="15"/>
    </location>
</feature>
<comment type="similarity">
    <text evidence="1">Belongs to the polyadenylate-binding protein type-1 family.</text>
</comment>
<evidence type="ECO:0000259" key="7">
    <source>
        <dbReference type="PROSITE" id="PS50102"/>
    </source>
</evidence>
<evidence type="ECO:0008006" key="11">
    <source>
        <dbReference type="Google" id="ProtNLM"/>
    </source>
</evidence>
<dbReference type="Gene3D" id="3.30.70.330">
    <property type="match status" value="4"/>
</dbReference>
<evidence type="ECO:0000313" key="9">
    <source>
        <dbReference type="EMBL" id="KAK9044293.1"/>
    </source>
</evidence>
<evidence type="ECO:0000256" key="1">
    <source>
        <dbReference type="ARBA" id="ARBA00008557"/>
    </source>
</evidence>
<dbReference type="SMART" id="SM00517">
    <property type="entry name" value="PolyA"/>
    <property type="match status" value="1"/>
</dbReference>
<feature type="region of interest" description="Disordered" evidence="6">
    <location>
        <begin position="388"/>
        <end position="410"/>
    </location>
</feature>
<dbReference type="InterPro" id="IPR008587">
    <property type="entry name" value="FPP_plant"/>
</dbReference>
<dbReference type="SUPFAM" id="SSF63570">
    <property type="entry name" value="PABC (PABP) domain"/>
    <property type="match status" value="1"/>
</dbReference>
<feature type="domain" description="RRM" evidence="7">
    <location>
        <begin position="221"/>
        <end position="305"/>
    </location>
</feature>
<evidence type="ECO:0000256" key="6">
    <source>
        <dbReference type="SAM" id="MobiDB-lite"/>
    </source>
</evidence>
<proteinExistence type="inferred from homology"/>
<organism evidence="9 10">
    <name type="scientific">Hibiscus sabdariffa</name>
    <name type="common">roselle</name>
    <dbReference type="NCBI Taxonomy" id="183260"/>
    <lineage>
        <taxon>Eukaryota</taxon>
        <taxon>Viridiplantae</taxon>
        <taxon>Streptophyta</taxon>
        <taxon>Embryophyta</taxon>
        <taxon>Tracheophyta</taxon>
        <taxon>Spermatophyta</taxon>
        <taxon>Magnoliopsida</taxon>
        <taxon>eudicotyledons</taxon>
        <taxon>Gunneridae</taxon>
        <taxon>Pentapetalae</taxon>
        <taxon>rosids</taxon>
        <taxon>malvids</taxon>
        <taxon>Malvales</taxon>
        <taxon>Malvaceae</taxon>
        <taxon>Malvoideae</taxon>
        <taxon>Hibiscus</taxon>
    </lineage>
</organism>
<accession>A0ABR2U3L1</accession>
<feature type="coiled-coil region" evidence="5">
    <location>
        <begin position="1038"/>
        <end position="1100"/>
    </location>
</feature>
<dbReference type="SMART" id="SM00360">
    <property type="entry name" value="RRM"/>
    <property type="match status" value="4"/>
</dbReference>
<keyword evidence="3 4" id="KW-0694">RNA-binding</keyword>
<dbReference type="EMBL" id="JBBPBN010000003">
    <property type="protein sequence ID" value="KAK9044293.1"/>
    <property type="molecule type" value="Genomic_DNA"/>
</dbReference>
<dbReference type="InterPro" id="IPR002004">
    <property type="entry name" value="PABP_HYD_C"/>
</dbReference>
<reference evidence="9 10" key="1">
    <citation type="journal article" date="2024" name="G3 (Bethesda)">
        <title>Genome assembly of Hibiscus sabdariffa L. provides insights into metabolisms of medicinal natural products.</title>
        <authorList>
            <person name="Kim T."/>
        </authorList>
    </citation>
    <scope>NUCLEOTIDE SEQUENCE [LARGE SCALE GENOMIC DNA]</scope>
    <source>
        <strain evidence="9">TK-2024</strain>
        <tissue evidence="9">Old leaves</tissue>
    </source>
</reference>
<dbReference type="PROSITE" id="PS51309">
    <property type="entry name" value="PABC"/>
    <property type="match status" value="1"/>
</dbReference>
<dbReference type="InterPro" id="IPR035979">
    <property type="entry name" value="RBD_domain_sf"/>
</dbReference>
<evidence type="ECO:0000259" key="8">
    <source>
        <dbReference type="PROSITE" id="PS51309"/>
    </source>
</evidence>
<dbReference type="SUPFAM" id="SSF54928">
    <property type="entry name" value="RNA-binding domain, RBD"/>
    <property type="match status" value="2"/>
</dbReference>
<dbReference type="PANTHER" id="PTHR24012">
    <property type="entry name" value="RNA BINDING PROTEIN"/>
    <property type="match status" value="1"/>
</dbReference>
<evidence type="ECO:0000256" key="3">
    <source>
        <dbReference type="ARBA" id="ARBA00022884"/>
    </source>
</evidence>
<dbReference type="CDD" id="cd12378">
    <property type="entry name" value="RRM1_I_PABPs"/>
    <property type="match status" value="1"/>
</dbReference>
<feature type="domain" description="PABC" evidence="8">
    <location>
        <begin position="466"/>
        <end position="543"/>
    </location>
</feature>
<evidence type="ECO:0000313" key="10">
    <source>
        <dbReference type="Proteomes" id="UP001396334"/>
    </source>
</evidence>